<dbReference type="EMBL" id="QWGA01000007">
    <property type="protein sequence ID" value="RIJ29194.1"/>
    <property type="molecule type" value="Genomic_DNA"/>
</dbReference>
<dbReference type="OrthoDB" id="5490290at2"/>
<proteinExistence type="predicted"/>
<dbReference type="RefSeq" id="WP_119454608.1">
    <property type="nucleotide sequence ID" value="NZ_QWGA01000007.1"/>
</dbReference>
<evidence type="ECO:0000259" key="3">
    <source>
        <dbReference type="Pfam" id="PF13579"/>
    </source>
</evidence>
<dbReference type="GO" id="GO:0016757">
    <property type="term" value="F:glycosyltransferase activity"/>
    <property type="evidence" value="ECO:0007669"/>
    <property type="project" value="UniProtKB-KW"/>
</dbReference>
<keyword evidence="5" id="KW-1185">Reference proteome</keyword>
<dbReference type="Gene3D" id="3.40.50.2000">
    <property type="entry name" value="Glycogen Phosphorylase B"/>
    <property type="match status" value="2"/>
</dbReference>
<evidence type="ECO:0000313" key="5">
    <source>
        <dbReference type="Proteomes" id="UP000265845"/>
    </source>
</evidence>
<accession>A0A399RFD1</accession>
<dbReference type="Pfam" id="PF13579">
    <property type="entry name" value="Glyco_trans_4_4"/>
    <property type="match status" value="1"/>
</dbReference>
<dbReference type="AlphaFoldDB" id="A0A399RFD1"/>
<gene>
    <name evidence="4" type="ORF">D1222_12645</name>
</gene>
<name>A0A399RFD1_9PROT</name>
<sequence length="361" mass="40124">MHIILIGYLHNHGGIQTHTHWLANGLVSRGHSVEAITPGPQRNDPPGLPQNGHYEISEYRTIGDILRIGRKARPRPDAVVVAGTGWKAMTLAYAIKGARRRVFFEVMSGERNTWLDPRDMARIGFHAMVAQGSGVERAFVREFSWCRPHVTIPALPEPLEVEANIPVAPKLPRGGEGKLRLGYFSRLINYKGAGWLIENWDCLSQHAERLDIWGTGPAHDEFAALINKNGLGDRISLKGRYPRGQEYINLLQRYDLTLLPTWGKEGAPLVLLESMACGVPFVANGVGGIPDYANPQSAITSGKLEEFLLLYNDLAARIGRGEIDGEALQEHYRQNFSFERLVDQWEGFLNSPLPAVAGKQQ</sequence>
<dbReference type="InterPro" id="IPR028098">
    <property type="entry name" value="Glyco_trans_4-like_N"/>
</dbReference>
<evidence type="ECO:0000256" key="2">
    <source>
        <dbReference type="ARBA" id="ARBA00022679"/>
    </source>
</evidence>
<dbReference type="PANTHER" id="PTHR12526">
    <property type="entry name" value="GLYCOSYLTRANSFERASE"/>
    <property type="match status" value="1"/>
</dbReference>
<dbReference type="Proteomes" id="UP000265845">
    <property type="component" value="Unassembled WGS sequence"/>
</dbReference>
<evidence type="ECO:0000313" key="4">
    <source>
        <dbReference type="EMBL" id="RIJ29194.1"/>
    </source>
</evidence>
<dbReference type="SUPFAM" id="SSF53756">
    <property type="entry name" value="UDP-Glycosyltransferase/glycogen phosphorylase"/>
    <property type="match status" value="1"/>
</dbReference>
<protein>
    <submittedName>
        <fullName evidence="4">Glycosyltransferase</fullName>
    </submittedName>
</protein>
<dbReference type="CDD" id="cd03801">
    <property type="entry name" value="GT4_PimA-like"/>
    <property type="match status" value="1"/>
</dbReference>
<reference evidence="4 5" key="1">
    <citation type="submission" date="2018-08" db="EMBL/GenBank/DDBJ databases">
        <title>Henriciella mobilis sp. nov., isolated from seawater.</title>
        <authorList>
            <person name="Cheng H."/>
            <person name="Wu Y.-H."/>
            <person name="Xu X.-W."/>
            <person name="Guo L.-L."/>
        </authorList>
    </citation>
    <scope>NUCLEOTIDE SEQUENCE [LARGE SCALE GENOMIC DNA]</scope>
    <source>
        <strain evidence="4 5">CCUG67844</strain>
    </source>
</reference>
<dbReference type="PANTHER" id="PTHR12526:SF510">
    <property type="entry name" value="D-INOSITOL 3-PHOSPHATE GLYCOSYLTRANSFERASE"/>
    <property type="match status" value="1"/>
</dbReference>
<dbReference type="Pfam" id="PF13692">
    <property type="entry name" value="Glyco_trans_1_4"/>
    <property type="match status" value="1"/>
</dbReference>
<organism evidence="4 5">
    <name type="scientific">Henriciella algicola</name>
    <dbReference type="NCBI Taxonomy" id="1608422"/>
    <lineage>
        <taxon>Bacteria</taxon>
        <taxon>Pseudomonadati</taxon>
        <taxon>Pseudomonadota</taxon>
        <taxon>Alphaproteobacteria</taxon>
        <taxon>Hyphomonadales</taxon>
        <taxon>Hyphomonadaceae</taxon>
        <taxon>Henriciella</taxon>
    </lineage>
</organism>
<keyword evidence="1" id="KW-0328">Glycosyltransferase</keyword>
<keyword evidence="2 4" id="KW-0808">Transferase</keyword>
<evidence type="ECO:0000256" key="1">
    <source>
        <dbReference type="ARBA" id="ARBA00022676"/>
    </source>
</evidence>
<comment type="caution">
    <text evidence="4">The sequence shown here is derived from an EMBL/GenBank/DDBJ whole genome shotgun (WGS) entry which is preliminary data.</text>
</comment>
<feature type="domain" description="Glycosyltransferase subfamily 4-like N-terminal" evidence="3">
    <location>
        <begin position="13"/>
        <end position="121"/>
    </location>
</feature>